<keyword evidence="4" id="KW-0507">mRNA processing</keyword>
<comment type="similarity">
    <text evidence="2">Belongs to the DCP1 family.</text>
</comment>
<organism evidence="6 7">
    <name type="scientific">Geosmithia morbida</name>
    <dbReference type="NCBI Taxonomy" id="1094350"/>
    <lineage>
        <taxon>Eukaryota</taxon>
        <taxon>Fungi</taxon>
        <taxon>Dikarya</taxon>
        <taxon>Ascomycota</taxon>
        <taxon>Pezizomycotina</taxon>
        <taxon>Sordariomycetes</taxon>
        <taxon>Hypocreomycetidae</taxon>
        <taxon>Hypocreales</taxon>
        <taxon>Bionectriaceae</taxon>
        <taxon>Geosmithia</taxon>
    </lineage>
</organism>
<keyword evidence="3" id="KW-0963">Cytoplasm</keyword>
<proteinExistence type="inferred from homology"/>
<dbReference type="CDD" id="cd13182">
    <property type="entry name" value="EVH1-like_Dcp1"/>
    <property type="match status" value="1"/>
</dbReference>
<feature type="region of interest" description="Disordered" evidence="5">
    <location>
        <begin position="1"/>
        <end position="24"/>
    </location>
</feature>
<dbReference type="EMBL" id="JAANYQ010000011">
    <property type="protein sequence ID" value="KAF4121934.1"/>
    <property type="molecule type" value="Genomic_DNA"/>
</dbReference>
<evidence type="ECO:0000256" key="2">
    <source>
        <dbReference type="ARBA" id="ARBA00008778"/>
    </source>
</evidence>
<accession>A0A9P4YVT1</accession>
<comment type="caution">
    <text evidence="6">The sequence shown here is derived from an EMBL/GenBank/DDBJ whole genome shotgun (WGS) entry which is preliminary data.</text>
</comment>
<evidence type="ECO:0000256" key="1">
    <source>
        <dbReference type="ARBA" id="ARBA00004496"/>
    </source>
</evidence>
<dbReference type="PANTHER" id="PTHR16290:SF0">
    <property type="entry name" value="DECAPPING PROTEIN 1, ISOFORM A"/>
    <property type="match status" value="1"/>
</dbReference>
<name>A0A9P4YVT1_9HYPO</name>
<dbReference type="GO" id="GO:0000290">
    <property type="term" value="P:deadenylation-dependent decapping of nuclear-transcribed mRNA"/>
    <property type="evidence" value="ECO:0007669"/>
    <property type="project" value="InterPro"/>
</dbReference>
<evidence type="ECO:0000313" key="6">
    <source>
        <dbReference type="EMBL" id="KAF4121934.1"/>
    </source>
</evidence>
<dbReference type="GO" id="GO:0000932">
    <property type="term" value="C:P-body"/>
    <property type="evidence" value="ECO:0007669"/>
    <property type="project" value="TreeGrafter"/>
</dbReference>
<dbReference type="InterPro" id="IPR011993">
    <property type="entry name" value="PH-like_dom_sf"/>
</dbReference>
<dbReference type="GO" id="GO:0031087">
    <property type="term" value="P:deadenylation-independent decapping of nuclear-transcribed mRNA"/>
    <property type="evidence" value="ECO:0007669"/>
    <property type="project" value="TreeGrafter"/>
</dbReference>
<gene>
    <name evidence="6" type="ORF">GMORB2_1774</name>
</gene>
<dbReference type="GO" id="GO:0006397">
    <property type="term" value="P:mRNA processing"/>
    <property type="evidence" value="ECO:0007669"/>
    <property type="project" value="UniProtKB-KW"/>
</dbReference>
<comment type="subcellular location">
    <subcellularLocation>
        <location evidence="1">Cytoplasm</location>
    </subcellularLocation>
</comment>
<dbReference type="RefSeq" id="XP_035320586.1">
    <property type="nucleotide sequence ID" value="XM_035463755.1"/>
</dbReference>
<dbReference type="SUPFAM" id="SSF50729">
    <property type="entry name" value="PH domain-like"/>
    <property type="match status" value="1"/>
</dbReference>
<evidence type="ECO:0000256" key="4">
    <source>
        <dbReference type="ARBA" id="ARBA00022664"/>
    </source>
</evidence>
<evidence type="ECO:0000256" key="3">
    <source>
        <dbReference type="ARBA" id="ARBA00022490"/>
    </source>
</evidence>
<dbReference type="Gene3D" id="2.30.29.30">
    <property type="entry name" value="Pleckstrin-homology domain (PH domain)/Phosphotyrosine-binding domain (PTB)"/>
    <property type="match status" value="1"/>
</dbReference>
<reference evidence="6" key="1">
    <citation type="submission" date="2020-03" db="EMBL/GenBank/DDBJ databases">
        <title>Site-based positive gene gene selection in Geosmithia morbida across the United States reveals a broad range of putative effectors and factors for local host and environmental adapation.</title>
        <authorList>
            <person name="Onufrak A."/>
            <person name="Murdoch R.W."/>
            <person name="Gazis R."/>
            <person name="Huff M."/>
            <person name="Staton M."/>
            <person name="Klingeman W."/>
            <person name="Hadziabdic D."/>
        </authorList>
    </citation>
    <scope>NUCLEOTIDE SEQUENCE</scope>
    <source>
        <strain evidence="6">1262</strain>
    </source>
</reference>
<dbReference type="GO" id="GO:0008047">
    <property type="term" value="F:enzyme activator activity"/>
    <property type="evidence" value="ECO:0007669"/>
    <property type="project" value="InterPro"/>
</dbReference>
<dbReference type="Pfam" id="PF06058">
    <property type="entry name" value="DCP1"/>
    <property type="match status" value="1"/>
</dbReference>
<dbReference type="Proteomes" id="UP000749293">
    <property type="component" value="Unassembled WGS sequence"/>
</dbReference>
<dbReference type="OrthoDB" id="255837at2759"/>
<protein>
    <submittedName>
        <fullName evidence="6">Dcp1-like decapping family</fullName>
    </submittedName>
</protein>
<dbReference type="GO" id="GO:0003729">
    <property type="term" value="F:mRNA binding"/>
    <property type="evidence" value="ECO:0007669"/>
    <property type="project" value="TreeGrafter"/>
</dbReference>
<evidence type="ECO:0000256" key="5">
    <source>
        <dbReference type="SAM" id="MobiDB-lite"/>
    </source>
</evidence>
<dbReference type="AlphaFoldDB" id="A0A9P4YVT1"/>
<sequence length="227" mass="24848">MSSGNKNVSRKSRHTRQPSNRIPAVSDYESDAAAMQSTHDYAPPPPTRTNTELNLSVLQRYIPSVATILKVAANAVLYTFDATGQRWDKSGVEGTMFVCLQNPLLEDPQRHPRGCVFVLNRRGLGNVMIELNTVDHTETMGELFIMRVDADVPGLPGKVVGLWVHNDKASTRQEINSTITETWKMVRSFGQPQVPSGEYGPAMQAIGGGVISLDDLFRSQASANAGH</sequence>
<dbReference type="GeneID" id="55968004"/>
<dbReference type="InterPro" id="IPR010334">
    <property type="entry name" value="Dcp1"/>
</dbReference>
<dbReference type="PANTHER" id="PTHR16290">
    <property type="entry name" value="TRANSCRIPTION FACTOR SMIF DECAPPING ENZYME DCP1"/>
    <property type="match status" value="1"/>
</dbReference>
<keyword evidence="7" id="KW-1185">Reference proteome</keyword>
<evidence type="ECO:0000313" key="7">
    <source>
        <dbReference type="Proteomes" id="UP000749293"/>
    </source>
</evidence>